<protein>
    <recommendedName>
        <fullName evidence="2">DUF4537 domain-containing protein</fullName>
    </recommendedName>
</protein>
<evidence type="ECO:0000256" key="1">
    <source>
        <dbReference type="SAM" id="MobiDB-lite"/>
    </source>
</evidence>
<feature type="compositionally biased region" description="Basic and acidic residues" evidence="1">
    <location>
        <begin position="366"/>
        <end position="376"/>
    </location>
</feature>
<gene>
    <name evidence="3" type="ORF">XELAEV_18021733mg</name>
</gene>
<reference evidence="4" key="1">
    <citation type="journal article" date="2016" name="Nature">
        <title>Genome evolution in the allotetraploid frog Xenopus laevis.</title>
        <authorList>
            <person name="Session A.M."/>
            <person name="Uno Y."/>
            <person name="Kwon T."/>
            <person name="Chapman J.A."/>
            <person name="Toyoda A."/>
            <person name="Takahashi S."/>
            <person name="Fukui A."/>
            <person name="Hikosaka A."/>
            <person name="Suzuki A."/>
            <person name="Kondo M."/>
            <person name="van Heeringen S.J."/>
            <person name="Quigley I."/>
            <person name="Heinz S."/>
            <person name="Ogino H."/>
            <person name="Ochi H."/>
            <person name="Hellsten U."/>
            <person name="Lyons J.B."/>
            <person name="Simakov O."/>
            <person name="Putnam N."/>
            <person name="Stites J."/>
            <person name="Kuroki Y."/>
            <person name="Tanaka T."/>
            <person name="Michiue T."/>
            <person name="Watanabe M."/>
            <person name="Bogdanovic O."/>
            <person name="Lister R."/>
            <person name="Georgiou G."/>
            <person name="Paranjpe S.S."/>
            <person name="van Kruijsbergen I."/>
            <person name="Shu S."/>
            <person name="Carlson J."/>
            <person name="Kinoshita T."/>
            <person name="Ohta Y."/>
            <person name="Mawaribuchi S."/>
            <person name="Jenkins J."/>
            <person name="Grimwood J."/>
            <person name="Schmutz J."/>
            <person name="Mitros T."/>
            <person name="Mozaffari S.V."/>
            <person name="Suzuki Y."/>
            <person name="Haramoto Y."/>
            <person name="Yamamoto T.S."/>
            <person name="Takagi C."/>
            <person name="Heald R."/>
            <person name="Miller K."/>
            <person name="Haudenschild C."/>
            <person name="Kitzman J."/>
            <person name="Nakayama T."/>
            <person name="Izutsu Y."/>
            <person name="Robert J."/>
            <person name="Fortriede J."/>
            <person name="Burns K."/>
            <person name="Lotay V."/>
            <person name="Karimi K."/>
            <person name="Yasuoka Y."/>
            <person name="Dichmann D.S."/>
            <person name="Flajnik M.F."/>
            <person name="Houston D.W."/>
            <person name="Shendure J."/>
            <person name="DuPasquier L."/>
            <person name="Vize P.D."/>
            <person name="Zorn A.M."/>
            <person name="Ito M."/>
            <person name="Marcotte E.M."/>
            <person name="Wallingford J.B."/>
            <person name="Ito Y."/>
            <person name="Asashima M."/>
            <person name="Ueno N."/>
            <person name="Matsuda Y."/>
            <person name="Veenstra G.J."/>
            <person name="Fujiyama A."/>
            <person name="Harland R.M."/>
            <person name="Taira M."/>
            <person name="Rokhsar D.S."/>
        </authorList>
    </citation>
    <scope>NUCLEOTIDE SEQUENCE [LARGE SCALE GENOMIC DNA]</scope>
    <source>
        <strain evidence="4">J</strain>
    </source>
</reference>
<dbReference type="PANTHER" id="PTHR14343:SF3">
    <property type="entry name" value="SIMILAR TO PREDICTED GENE ICRFP703B1614Q5.5"/>
    <property type="match status" value="1"/>
</dbReference>
<dbReference type="PANTHER" id="PTHR14343">
    <property type="entry name" value="VWFA DOMAIN-CONTAINING PROTEIN"/>
    <property type="match status" value="1"/>
</dbReference>
<feature type="compositionally biased region" description="Acidic residues" evidence="1">
    <location>
        <begin position="377"/>
        <end position="395"/>
    </location>
</feature>
<feature type="compositionally biased region" description="Polar residues" evidence="1">
    <location>
        <begin position="397"/>
        <end position="417"/>
    </location>
</feature>
<feature type="region of interest" description="Disordered" evidence="1">
    <location>
        <begin position="572"/>
        <end position="613"/>
    </location>
</feature>
<proteinExistence type="predicted"/>
<sequence>PNNTPALGDHSVFCETLTTQAIPTLNRILLSLRGYRMDDCTRFLCSNHKYCTVGSTLSTHFCRSLVGHPEAVCGCPIPPHPWVTHHSAPHRYLCSSHYPCVSHVSCKKVEVPSGTPFLPTLTAHETVLARRNHDGFYYLGSIKQEEELGVFLVEFSSPCAEEERFRSRLQKTQATDILQYYEALRHSVLPGDNVLAPWEPELVRYGPGTVTLGLETRDPLRACEDEELTVSFWNGKKTKVPLGVAVWISPSAYRRVLDLLHHPISTTDRFQASNSTTYVITDRYTTVPISMCPAERLYKHKCHPHVTHQHCSCCCFPTHPRCTCCHNPRCQDWWPLSPTTTVYVNRRKGDDDDGRTYRSTRSGSPKRGETSHHSVSSEDELDENDDDEDEEESDNETWLSKTTQTTLVDSGVNTDSSLWDKPQLDISDRPEWKYWKHNQPEPFYRKPGGRVSKQKMDKPDSRALVSDTAGLANQSALFDTISDAPPRRLTVRDLLIHKDFNPSYRPQAPPLLQSLGKTEQEKLIRQQSILEKKQKNKIRHMEWEETREKQVEQKYSDSQEIHRKKTLQRLQNEELKLKEEEKRQGQSRRAKNELREQKESRFQTLAAEEKQREKRRLDHLRNVREKIDLKEYEKCAANELKEAEIVDSRRRRVDNHYKEVAEKVFQVEQQKTQRSGRYKVEV</sequence>
<evidence type="ECO:0000313" key="3">
    <source>
        <dbReference type="EMBL" id="OCT83591.1"/>
    </source>
</evidence>
<dbReference type="InterPro" id="IPR032770">
    <property type="entry name" value="DUF4537"/>
</dbReference>
<evidence type="ECO:0000313" key="4">
    <source>
        <dbReference type="Proteomes" id="UP000694892"/>
    </source>
</evidence>
<dbReference type="EMBL" id="CM004472">
    <property type="protein sequence ID" value="OCT83591.1"/>
    <property type="molecule type" value="Genomic_DNA"/>
</dbReference>
<dbReference type="Proteomes" id="UP000694892">
    <property type="component" value="Chromosome 4L"/>
</dbReference>
<name>A0A974D3N6_XENLA</name>
<evidence type="ECO:0000259" key="2">
    <source>
        <dbReference type="Pfam" id="PF15057"/>
    </source>
</evidence>
<dbReference type="OMA" id="PYISHGR"/>
<dbReference type="Pfam" id="PF15057">
    <property type="entry name" value="DUF4537"/>
    <property type="match status" value="1"/>
</dbReference>
<feature type="region of interest" description="Disordered" evidence="1">
    <location>
        <begin position="344"/>
        <end position="422"/>
    </location>
</feature>
<dbReference type="AlphaFoldDB" id="A0A974D3N6"/>
<feature type="non-terminal residue" evidence="3">
    <location>
        <position position="1"/>
    </location>
</feature>
<feature type="domain" description="DUF4537" evidence="2">
    <location>
        <begin position="125"/>
        <end position="257"/>
    </location>
</feature>
<feature type="compositionally biased region" description="Basic and acidic residues" evidence="1">
    <location>
        <begin position="347"/>
        <end position="356"/>
    </location>
</feature>
<accession>A0A974D3N6</accession>
<organism evidence="3 4">
    <name type="scientific">Xenopus laevis</name>
    <name type="common">African clawed frog</name>
    <dbReference type="NCBI Taxonomy" id="8355"/>
    <lineage>
        <taxon>Eukaryota</taxon>
        <taxon>Metazoa</taxon>
        <taxon>Chordata</taxon>
        <taxon>Craniata</taxon>
        <taxon>Vertebrata</taxon>
        <taxon>Euteleostomi</taxon>
        <taxon>Amphibia</taxon>
        <taxon>Batrachia</taxon>
        <taxon>Anura</taxon>
        <taxon>Pipoidea</taxon>
        <taxon>Pipidae</taxon>
        <taxon>Xenopodinae</taxon>
        <taxon>Xenopus</taxon>
        <taxon>Xenopus</taxon>
    </lineage>
</organism>